<evidence type="ECO:0000313" key="2">
    <source>
        <dbReference type="EMBL" id="MDK2126498.1"/>
    </source>
</evidence>
<evidence type="ECO:0000259" key="1">
    <source>
        <dbReference type="Pfam" id="PF25164"/>
    </source>
</evidence>
<dbReference type="Proteomes" id="UP001172778">
    <property type="component" value="Unassembled WGS sequence"/>
</dbReference>
<accession>A0ABT7E2F4</accession>
<proteinExistence type="predicted"/>
<sequence>MAIVGLLQQFAFNQDQQLVSVREVRRGLHCACFCPLCSTPLMARQGEVRTWHFAHPPHQANCSGAAESALHLAAKACLQRSRALQLPAFSITGKACLQDGRQATIHLPQAPWIVQFTAVELERRFGDLRPDVYVTGPDGPLLVEIAVTHAVTPEKRVKLQSLGIPALEINLSAWHGLDWDWETLTEQVTQTLDNRHWIVPPDLSSLQRTANVRAWEQAMALPIPEVIPDGTQTRVIGKAKLTLYFQPRSIVVHVAGYLEEKPFQGLRQLMYRLKGEWRCQKGNWRLPRHAGKALLEGIRTLQ</sequence>
<dbReference type="Pfam" id="PF25164">
    <property type="entry name" value="CoiA_N"/>
    <property type="match status" value="1"/>
</dbReference>
<gene>
    <name evidence="2" type="ORF">PZA18_20870</name>
</gene>
<evidence type="ECO:0000313" key="3">
    <source>
        <dbReference type="Proteomes" id="UP001172778"/>
    </source>
</evidence>
<dbReference type="InterPro" id="IPR057253">
    <property type="entry name" value="CoiA-like_N"/>
</dbReference>
<reference evidence="2" key="1">
    <citation type="submission" date="2023-03" db="EMBL/GenBank/DDBJ databases">
        <title>Chitinimonas shenzhenensis gen. nov., sp. nov., a novel member of family Burkholderiaceae isolated from activated sludge collected in Shen Zhen, China.</title>
        <authorList>
            <person name="Wang X."/>
        </authorList>
    </citation>
    <scope>NUCLEOTIDE SEQUENCE</scope>
    <source>
        <strain evidence="2">DQS-5</strain>
    </source>
</reference>
<dbReference type="RefSeq" id="WP_284102817.1">
    <property type="nucleotide sequence ID" value="NZ_JARRAF010000039.1"/>
</dbReference>
<dbReference type="EMBL" id="JARRAF010000039">
    <property type="protein sequence ID" value="MDK2126498.1"/>
    <property type="molecule type" value="Genomic_DNA"/>
</dbReference>
<protein>
    <submittedName>
        <fullName evidence="2">Competence protein CoiA family protein</fullName>
    </submittedName>
</protein>
<keyword evidence="3" id="KW-1185">Reference proteome</keyword>
<name>A0ABT7E2F4_9NEIS</name>
<comment type="caution">
    <text evidence="2">The sequence shown here is derived from an EMBL/GenBank/DDBJ whole genome shotgun (WGS) entry which is preliminary data.</text>
</comment>
<organism evidence="2 3">
    <name type="scientific">Parachitinimonas caeni</name>
    <dbReference type="NCBI Taxonomy" id="3031301"/>
    <lineage>
        <taxon>Bacteria</taxon>
        <taxon>Pseudomonadati</taxon>
        <taxon>Pseudomonadota</taxon>
        <taxon>Betaproteobacteria</taxon>
        <taxon>Neisseriales</taxon>
        <taxon>Chitinibacteraceae</taxon>
        <taxon>Parachitinimonas</taxon>
    </lineage>
</organism>
<feature type="domain" description="Competence protein CoiA-like N-terminal" evidence="1">
    <location>
        <begin position="31"/>
        <end position="62"/>
    </location>
</feature>